<evidence type="ECO:0000313" key="2">
    <source>
        <dbReference type="Proteomes" id="UP000612362"/>
    </source>
</evidence>
<protein>
    <submittedName>
        <fullName evidence="1">Uncharacterized protein</fullName>
    </submittedName>
</protein>
<organism evidence="1 2">
    <name type="scientific">Ktedonospora formicarum</name>
    <dbReference type="NCBI Taxonomy" id="2778364"/>
    <lineage>
        <taxon>Bacteria</taxon>
        <taxon>Bacillati</taxon>
        <taxon>Chloroflexota</taxon>
        <taxon>Ktedonobacteria</taxon>
        <taxon>Ktedonobacterales</taxon>
        <taxon>Ktedonobacteraceae</taxon>
        <taxon>Ktedonospora</taxon>
    </lineage>
</organism>
<dbReference type="RefSeq" id="WP_220198835.1">
    <property type="nucleotide sequence ID" value="NZ_BNJF01000006.1"/>
</dbReference>
<accession>A0A8J3ICR8</accession>
<comment type="caution">
    <text evidence="1">The sequence shown here is derived from an EMBL/GenBank/DDBJ whole genome shotgun (WGS) entry which is preliminary data.</text>
</comment>
<keyword evidence="2" id="KW-1185">Reference proteome</keyword>
<gene>
    <name evidence="1" type="ORF">KSX_78920</name>
</gene>
<sequence length="70" mass="7729">MDKPYLRSHSCFTQGSFVYVGDSGDIIDIATCTIIGNLPSLSNTRVFQEIDWSNGQPTFTTSLHGLVYVL</sequence>
<dbReference type="Proteomes" id="UP000612362">
    <property type="component" value="Unassembled WGS sequence"/>
</dbReference>
<dbReference type="AlphaFoldDB" id="A0A8J3ICR8"/>
<dbReference type="EMBL" id="BNJF01000006">
    <property type="protein sequence ID" value="GHO49729.1"/>
    <property type="molecule type" value="Genomic_DNA"/>
</dbReference>
<name>A0A8J3ICR8_9CHLR</name>
<evidence type="ECO:0000313" key="1">
    <source>
        <dbReference type="EMBL" id="GHO49729.1"/>
    </source>
</evidence>
<reference evidence="1" key="1">
    <citation type="submission" date="2020-10" db="EMBL/GenBank/DDBJ databases">
        <title>Taxonomic study of unclassified bacteria belonging to the class Ktedonobacteria.</title>
        <authorList>
            <person name="Yabe S."/>
            <person name="Wang C.M."/>
            <person name="Zheng Y."/>
            <person name="Sakai Y."/>
            <person name="Cavaletti L."/>
            <person name="Monciardini P."/>
            <person name="Donadio S."/>
        </authorList>
    </citation>
    <scope>NUCLEOTIDE SEQUENCE</scope>
    <source>
        <strain evidence="1">SOSP1-1</strain>
    </source>
</reference>
<proteinExistence type="predicted"/>